<dbReference type="InterPro" id="IPR015946">
    <property type="entry name" value="KH_dom-like_a/b"/>
</dbReference>
<dbReference type="InterPro" id="IPR000238">
    <property type="entry name" value="RbfA"/>
</dbReference>
<keyword evidence="2" id="KW-0963">Cytoplasm</keyword>
<dbReference type="GO" id="GO:0043024">
    <property type="term" value="F:ribosomal small subunit binding"/>
    <property type="evidence" value="ECO:0007669"/>
    <property type="project" value="TreeGrafter"/>
</dbReference>
<dbReference type="Gene3D" id="3.30.300.20">
    <property type="match status" value="1"/>
</dbReference>
<reference evidence="3 4" key="1">
    <citation type="journal article" date="2016" name="Nat. Commun.">
        <title>Thousands of microbial genomes shed light on interconnected biogeochemical processes in an aquifer system.</title>
        <authorList>
            <person name="Anantharaman K."/>
            <person name="Brown C.T."/>
            <person name="Hug L.A."/>
            <person name="Sharon I."/>
            <person name="Castelle C.J."/>
            <person name="Probst A.J."/>
            <person name="Thomas B.C."/>
            <person name="Singh A."/>
            <person name="Wilkins M.J."/>
            <person name="Karaoz U."/>
            <person name="Brodie E.L."/>
            <person name="Williams K.H."/>
            <person name="Hubbard S.S."/>
            <person name="Banfield J.F."/>
        </authorList>
    </citation>
    <scope>NUCLEOTIDE SEQUENCE [LARGE SCALE GENOMIC DNA]</scope>
</reference>
<dbReference type="Proteomes" id="UP000177478">
    <property type="component" value="Unassembled WGS sequence"/>
</dbReference>
<dbReference type="PROSITE" id="PS01319">
    <property type="entry name" value="RBFA"/>
    <property type="match status" value="1"/>
</dbReference>
<sequence>MSKFRQEKMSGLIRDEVGAILLKELDLSIDAMVTVTRAIVSEDLMHARVYVSVLPDQLGKVALDEITKNIYHFQQLLNKKLRIRPIPKLYFVLDESEAEAAKIEKLVSEVVKE</sequence>
<evidence type="ECO:0000256" key="1">
    <source>
        <dbReference type="ARBA" id="ARBA00022517"/>
    </source>
</evidence>
<name>A0A1F8FZZ3_9BACT</name>
<evidence type="ECO:0000256" key="2">
    <source>
        <dbReference type="HAMAP-Rule" id="MF_00003"/>
    </source>
</evidence>
<dbReference type="GO" id="GO:0005829">
    <property type="term" value="C:cytosol"/>
    <property type="evidence" value="ECO:0007669"/>
    <property type="project" value="TreeGrafter"/>
</dbReference>
<gene>
    <name evidence="2" type="primary">rbfA</name>
    <name evidence="3" type="ORF">A3F25_02560</name>
</gene>
<dbReference type="Pfam" id="PF02033">
    <property type="entry name" value="RBFA"/>
    <property type="match status" value="1"/>
</dbReference>
<dbReference type="NCBIfam" id="TIGR00082">
    <property type="entry name" value="rbfA"/>
    <property type="match status" value="1"/>
</dbReference>
<dbReference type="InterPro" id="IPR023799">
    <property type="entry name" value="RbfA_dom_sf"/>
</dbReference>
<dbReference type="STRING" id="1802689.A3F25_02560"/>
<comment type="caution">
    <text evidence="3">The sequence shown here is derived from an EMBL/GenBank/DDBJ whole genome shotgun (WGS) entry which is preliminary data.</text>
</comment>
<accession>A0A1F8FZZ3</accession>
<dbReference type="AlphaFoldDB" id="A0A1F8FZZ3"/>
<evidence type="ECO:0000313" key="3">
    <source>
        <dbReference type="EMBL" id="OGN18693.1"/>
    </source>
</evidence>
<dbReference type="GO" id="GO:0030490">
    <property type="term" value="P:maturation of SSU-rRNA"/>
    <property type="evidence" value="ECO:0007669"/>
    <property type="project" value="UniProtKB-UniRule"/>
</dbReference>
<dbReference type="PANTHER" id="PTHR33515">
    <property type="entry name" value="RIBOSOME-BINDING FACTOR A, CHLOROPLASTIC-RELATED"/>
    <property type="match status" value="1"/>
</dbReference>
<dbReference type="InterPro" id="IPR020053">
    <property type="entry name" value="Ribosome-bd_factorA_CS"/>
</dbReference>
<organism evidence="3 4">
    <name type="scientific">Candidatus Yanofskybacteria bacterium RIFCSPHIGHO2_12_FULL_45_19b</name>
    <dbReference type="NCBI Taxonomy" id="1802689"/>
    <lineage>
        <taxon>Bacteria</taxon>
        <taxon>Candidatus Yanofskyibacteriota</taxon>
    </lineage>
</organism>
<comment type="function">
    <text evidence="2">One of several proteins that assist in the late maturation steps of the functional core of the 30S ribosomal subunit. Associates with free 30S ribosomal subunits (but not with 30S subunits that are part of 70S ribosomes or polysomes). Required for efficient processing of 16S rRNA. May interact with the 5'-terminal helix region of 16S rRNA.</text>
</comment>
<keyword evidence="1 2" id="KW-0690">Ribosome biogenesis</keyword>
<dbReference type="EMBL" id="MGKD01000032">
    <property type="protein sequence ID" value="OGN18693.1"/>
    <property type="molecule type" value="Genomic_DNA"/>
</dbReference>
<comment type="similarity">
    <text evidence="2">Belongs to the RbfA family.</text>
</comment>
<dbReference type="SUPFAM" id="SSF89919">
    <property type="entry name" value="Ribosome-binding factor A, RbfA"/>
    <property type="match status" value="1"/>
</dbReference>
<dbReference type="HAMAP" id="MF_00003">
    <property type="entry name" value="RbfA"/>
    <property type="match status" value="1"/>
</dbReference>
<dbReference type="PANTHER" id="PTHR33515:SF1">
    <property type="entry name" value="RIBOSOME-BINDING FACTOR A, CHLOROPLASTIC-RELATED"/>
    <property type="match status" value="1"/>
</dbReference>
<protein>
    <recommendedName>
        <fullName evidence="2">Ribosome-binding factor A</fullName>
    </recommendedName>
</protein>
<proteinExistence type="inferred from homology"/>
<comment type="subunit">
    <text evidence="2">Monomer. Binds 30S ribosomal subunits, but not 50S ribosomal subunits or 70S ribosomes.</text>
</comment>
<comment type="subcellular location">
    <subcellularLocation>
        <location evidence="2">Cytoplasm</location>
    </subcellularLocation>
</comment>
<evidence type="ECO:0000313" key="4">
    <source>
        <dbReference type="Proteomes" id="UP000177478"/>
    </source>
</evidence>